<protein>
    <submittedName>
        <fullName evidence="3">Uncharacterized protein</fullName>
    </submittedName>
</protein>
<dbReference type="EMBL" id="JAPDRN010000078">
    <property type="protein sequence ID" value="KAJ9627364.1"/>
    <property type="molecule type" value="Genomic_DNA"/>
</dbReference>
<evidence type="ECO:0000256" key="1">
    <source>
        <dbReference type="SAM" id="MobiDB-lite"/>
    </source>
</evidence>
<feature type="compositionally biased region" description="Gly residues" evidence="1">
    <location>
        <begin position="432"/>
        <end position="442"/>
    </location>
</feature>
<dbReference type="PANTHER" id="PTHR37544">
    <property type="entry name" value="SPRAY-RELATED"/>
    <property type="match status" value="1"/>
</dbReference>
<name>A0AA38XXG2_9EURO</name>
<accession>A0AA38XXG2</accession>
<feature type="transmembrane region" description="Helical" evidence="2">
    <location>
        <begin position="843"/>
        <end position="865"/>
    </location>
</feature>
<organism evidence="3 4">
    <name type="scientific">Knufia peltigerae</name>
    <dbReference type="NCBI Taxonomy" id="1002370"/>
    <lineage>
        <taxon>Eukaryota</taxon>
        <taxon>Fungi</taxon>
        <taxon>Dikarya</taxon>
        <taxon>Ascomycota</taxon>
        <taxon>Pezizomycotina</taxon>
        <taxon>Eurotiomycetes</taxon>
        <taxon>Chaetothyriomycetidae</taxon>
        <taxon>Chaetothyriales</taxon>
        <taxon>Trichomeriaceae</taxon>
        <taxon>Knufia</taxon>
    </lineage>
</organism>
<feature type="transmembrane region" description="Helical" evidence="2">
    <location>
        <begin position="724"/>
        <end position="743"/>
    </location>
</feature>
<feature type="transmembrane region" description="Helical" evidence="2">
    <location>
        <begin position="775"/>
        <end position="793"/>
    </location>
</feature>
<reference evidence="3" key="1">
    <citation type="submission" date="2022-10" db="EMBL/GenBank/DDBJ databases">
        <title>Culturing micro-colonial fungi from biological soil crusts in the Mojave desert and describing Neophaeococcomyces mojavensis, and introducing the new genera and species Taxawa tesnikishii.</title>
        <authorList>
            <person name="Kurbessoian T."/>
            <person name="Stajich J.E."/>
        </authorList>
    </citation>
    <scope>NUCLEOTIDE SEQUENCE</scope>
    <source>
        <strain evidence="3">TK_35</strain>
    </source>
</reference>
<gene>
    <name evidence="3" type="ORF">H2204_009775</name>
</gene>
<dbReference type="PANTHER" id="PTHR37544:SF3">
    <property type="entry name" value="SPRAY"/>
    <property type="match status" value="1"/>
</dbReference>
<evidence type="ECO:0000313" key="4">
    <source>
        <dbReference type="Proteomes" id="UP001172681"/>
    </source>
</evidence>
<feature type="transmembrane region" description="Helical" evidence="2">
    <location>
        <begin position="877"/>
        <end position="900"/>
    </location>
</feature>
<feature type="transmembrane region" description="Helical" evidence="2">
    <location>
        <begin position="588"/>
        <end position="607"/>
    </location>
</feature>
<proteinExistence type="predicted"/>
<dbReference type="InterPro" id="IPR021840">
    <property type="entry name" value="DUF3433"/>
</dbReference>
<dbReference type="AlphaFoldDB" id="A0AA38XXG2"/>
<evidence type="ECO:0000256" key="2">
    <source>
        <dbReference type="SAM" id="Phobius"/>
    </source>
</evidence>
<feature type="transmembrane region" description="Helical" evidence="2">
    <location>
        <begin position="534"/>
        <end position="552"/>
    </location>
</feature>
<feature type="region of interest" description="Disordered" evidence="1">
    <location>
        <begin position="341"/>
        <end position="455"/>
    </location>
</feature>
<keyword evidence="2" id="KW-0472">Membrane</keyword>
<dbReference type="Proteomes" id="UP001172681">
    <property type="component" value="Unassembled WGS sequence"/>
</dbReference>
<feature type="compositionally biased region" description="Low complexity" evidence="1">
    <location>
        <begin position="420"/>
        <end position="431"/>
    </location>
</feature>
<keyword evidence="2" id="KW-1133">Transmembrane helix</keyword>
<keyword evidence="4" id="KW-1185">Reference proteome</keyword>
<evidence type="ECO:0000313" key="3">
    <source>
        <dbReference type="EMBL" id="KAJ9627364.1"/>
    </source>
</evidence>
<feature type="transmembrane region" description="Helical" evidence="2">
    <location>
        <begin position="465"/>
        <end position="485"/>
    </location>
</feature>
<comment type="caution">
    <text evidence="3">The sequence shown here is derived from an EMBL/GenBank/DDBJ whole genome shotgun (WGS) entry which is preliminary data.</text>
</comment>
<feature type="region of interest" description="Disordered" evidence="1">
    <location>
        <begin position="679"/>
        <end position="700"/>
    </location>
</feature>
<sequence length="993" mass="103984">MTLRGTSTGDFGSISSGNTTSIASDIIDLTSTSRTSPIITSSTESVTSIVTLDKTESSTIYITPTNTTSLRTSPTVSSDVLATAPDTTISSLVNSSTTFVVPLTSSSSSSASDISEIASESESATLARSDASTLASSLILASGRLAASSTSKNDPTITESSGLQDSSILIDSLTSTTTLAASETEASTNTAVGPETSALLSSKTTFDASLTTDVSALAPASIISGVVGTTDSAAKTNSIATPAAAGSTVTESSASATTLPSTATSPVSVSSVATTLLASASSVLLNSVATGSSASLAAAATASDGVNSQTATDSSSAASASALTALSASSASSAVVSDASTPTATATSNEPNSLSATSASAIETQPAGDEKTDVAAAELASPTNSSDHTANLSSKDAGTSATAQALSEYPQPTGSRADSGSDPGSGTSGSVSGPGSGVGSDGQGTRPIHDGNPNHLGLPVNVTNIVLAGATFAPVTMSVLFKSFWSVVFASAQMMEPFYQLAKGSPVTAKASVLRPNLKGGIDWSYLNPLNKQWVMFLTTVLSILFSVQASIASEAMTVQAGASCDTKKGRKLCDPVWVVDLAVVRSLQTTLVLSGILVAALIWLNWSRPSGLLSYPCSIASMAWLLGNSEDLANTLRSIEPKAKVHDVEAKLKHKLLMFNEVHSRDNEDVVSVVVRHNEQPDNDSSNGQESSRDLGSEVQAAASAGSAPSSWLARLPWGTAQILVVTILHVALFGVILSFVVSGNDIYAINLLGSDHSKHLTAVKWKFLDGTRFGPRFFMTVLISFLFNPFWEMVELKVRTMVPYRQLRDDQSAAVSRYLCTGHLHGVPFTVVFKALWHRNWYHAFIAFTTVLSYVLLILIAGVPYNYGQVKDVSFYSSLISVIILAIMMVAMVSLMFWHLGNPRMLRNPETLANTWLLMCSSRFVKDYKGRELGEVIEEIRNGRTQLWFGKAFDHEGRERFMIEAEESLRTQQGDGLLGGKTDQGRRDMYL</sequence>
<keyword evidence="2" id="KW-0812">Transmembrane</keyword>
<dbReference type="Pfam" id="PF11915">
    <property type="entry name" value="DUF3433"/>
    <property type="match status" value="2"/>
</dbReference>
<feature type="compositionally biased region" description="Polar residues" evidence="1">
    <location>
        <begin position="349"/>
        <end position="363"/>
    </location>
</feature>
<feature type="compositionally biased region" description="Polar residues" evidence="1">
    <location>
        <begin position="381"/>
        <end position="418"/>
    </location>
</feature>